<accession>A0AAQ3LAV1</accession>
<dbReference type="EMBL" id="CP136920">
    <property type="protein sequence ID" value="WOO40852.1"/>
    <property type="molecule type" value="Genomic_DNA"/>
</dbReference>
<feature type="domain" description="Beta-porphyranase A C-terminal" evidence="1">
    <location>
        <begin position="777"/>
        <end position="862"/>
    </location>
</feature>
<sequence>MNLAAFFGLRHFWRIQCALFLVLFFSWSLKAQDILRKDFTAAQGHLDNAAINGTDAWSAQGGWVAADTSGQGYTRCASSWHRAKVYSNIRSYLDVNETIIVEAVWCGEGVVNAPENTDVFGLGISDSVLHSGNSIPALNCKVMLGSDNTLRFGNTAQYLSVPLEDAYSNGITNTHWFRIAMSITRLATGNNFSITVSVDDVDSGEALGSIAYEVSDPDTYSATGLHPAMRNNDLVGSGFAASQVDSFAVIRGLSIIPVDVSMDLTRQLFIGGVSEFSRRQFMNFHGQLQSHTYSSSEANRMLIDLGVHIGRNVGGFDWISNQVTDEDPNRPGYIHAASLAAYGQANQDSHSDDWARRLFPDKSREDMVYTHHTSGLPHVRATGETRFIPINYESAAEWYSVIYQNLWTEPELPLYLEPVNEPFVHMGKITLPTTGETIDAQGVIDYHAAVIDKLHADVPSVKVGGPCSAWPEFSRNRYGHWNDRIKNFIDDVGDRADFVSWHIYSTMNDSGSTTPDRLGSNVDYMFDLIESYSNSVYGAPMPMLISEYGGGFSNGTSWFDVYSPLRDWTVLRSCLGKTMQFITRPDRIIKSIPFLTGKTGSWYDGPSAYPWVVYRRPDGVDGSAPYEETHLMKFYQYFKGVDGNQFPVTVSEADVLALTFVNGATVNLLLGSIDEGAQHVVDVEALLDSDASVQAATLTRIYWNGAEPVMTENVPVIDWSQIVLKPEEYVRLTLTLNQEPRRFDQLHRHVFYSDRTVVEYTGSRQLFDVAVSSALNSVQGADLRVGVTRPHGSNPVPSVFFNGEPLAVPVDWLGADQLRRSDFSGVITFNVPPERVQANNSIEVSFDSDESIDYISSVILEVSETHAVEEWEVVATANQVDDLFEMTINTLPGIRYQLQRATDLPNWVAFGDPVTGDGKELKVEIELTESLVFFRFVATVE</sequence>
<keyword evidence="3" id="KW-1185">Reference proteome</keyword>
<dbReference type="SUPFAM" id="SSF51445">
    <property type="entry name" value="(Trans)glycosidases"/>
    <property type="match status" value="1"/>
</dbReference>
<dbReference type="KEGG" id="puo:RZN69_19690"/>
<evidence type="ECO:0000313" key="2">
    <source>
        <dbReference type="EMBL" id="WOO40852.1"/>
    </source>
</evidence>
<dbReference type="InterPro" id="IPR041224">
    <property type="entry name" value="BPA_C"/>
</dbReference>
<protein>
    <recommendedName>
        <fullName evidence="1">Beta-porphyranase A C-terminal domain-containing protein</fullName>
    </recommendedName>
</protein>
<dbReference type="Gene3D" id="3.20.20.80">
    <property type="entry name" value="Glycosidases"/>
    <property type="match status" value="1"/>
</dbReference>
<reference evidence="2 3" key="1">
    <citation type="submission" date="2023-10" db="EMBL/GenBank/DDBJ databases">
        <title>Rubellicoccus peritrichatus gen. nov., sp. nov., isolated from an algae of coral reef tank.</title>
        <authorList>
            <person name="Luo J."/>
        </authorList>
    </citation>
    <scope>NUCLEOTIDE SEQUENCE [LARGE SCALE GENOMIC DNA]</scope>
    <source>
        <strain evidence="2 3">CR14</strain>
    </source>
</reference>
<gene>
    <name evidence="2" type="ORF">RZN69_19690</name>
</gene>
<evidence type="ECO:0000259" key="1">
    <source>
        <dbReference type="Pfam" id="PF18040"/>
    </source>
</evidence>
<dbReference type="CDD" id="cd21510">
    <property type="entry name" value="agarase_cat"/>
    <property type="match status" value="1"/>
</dbReference>
<proteinExistence type="predicted"/>
<dbReference type="InterPro" id="IPR017853">
    <property type="entry name" value="GH"/>
</dbReference>
<dbReference type="Pfam" id="PF18040">
    <property type="entry name" value="BPA_C"/>
    <property type="match status" value="1"/>
</dbReference>
<name>A0AAQ3LAV1_9BACT</name>
<organism evidence="2 3">
    <name type="scientific">Rubellicoccus peritrichatus</name>
    <dbReference type="NCBI Taxonomy" id="3080537"/>
    <lineage>
        <taxon>Bacteria</taxon>
        <taxon>Pseudomonadati</taxon>
        <taxon>Verrucomicrobiota</taxon>
        <taxon>Opitutia</taxon>
        <taxon>Puniceicoccales</taxon>
        <taxon>Cerasicoccaceae</taxon>
        <taxon>Rubellicoccus</taxon>
    </lineage>
</organism>
<dbReference type="Gene3D" id="2.60.120.1200">
    <property type="match status" value="1"/>
</dbReference>
<dbReference type="Proteomes" id="UP001304300">
    <property type="component" value="Chromosome"/>
</dbReference>
<dbReference type="RefSeq" id="WP_317833079.1">
    <property type="nucleotide sequence ID" value="NZ_CP136920.1"/>
</dbReference>
<evidence type="ECO:0000313" key="3">
    <source>
        <dbReference type="Proteomes" id="UP001304300"/>
    </source>
</evidence>
<dbReference type="AlphaFoldDB" id="A0AAQ3LAV1"/>